<comment type="caution">
    <text evidence="7">The sequence shown here is derived from an EMBL/GenBank/DDBJ whole genome shotgun (WGS) entry which is preliminary data.</text>
</comment>
<keyword evidence="2" id="KW-0813">Transport</keyword>
<keyword evidence="4 6" id="KW-1133">Transmembrane helix</keyword>
<feature type="transmembrane region" description="Helical" evidence="6">
    <location>
        <begin position="268"/>
        <end position="290"/>
    </location>
</feature>
<feature type="transmembrane region" description="Helical" evidence="6">
    <location>
        <begin position="520"/>
        <end position="543"/>
    </location>
</feature>
<dbReference type="InterPro" id="IPR031312">
    <property type="entry name" value="Na/sul_symport_CS"/>
</dbReference>
<feature type="transmembrane region" description="Helical" evidence="6">
    <location>
        <begin position="136"/>
        <end position="155"/>
    </location>
</feature>
<feature type="transmembrane region" description="Helical" evidence="6">
    <location>
        <begin position="33"/>
        <end position="50"/>
    </location>
</feature>
<feature type="transmembrane region" description="Helical" evidence="6">
    <location>
        <begin position="228"/>
        <end position="256"/>
    </location>
</feature>
<evidence type="ECO:0000256" key="3">
    <source>
        <dbReference type="ARBA" id="ARBA00022692"/>
    </source>
</evidence>
<evidence type="ECO:0000256" key="4">
    <source>
        <dbReference type="ARBA" id="ARBA00022989"/>
    </source>
</evidence>
<feature type="transmembrane region" description="Helical" evidence="6">
    <location>
        <begin position="175"/>
        <end position="208"/>
    </location>
</feature>
<comment type="subcellular location">
    <subcellularLocation>
        <location evidence="1">Membrane</location>
        <topology evidence="1">Multi-pass membrane protein</topology>
    </subcellularLocation>
</comment>
<evidence type="ECO:0000256" key="5">
    <source>
        <dbReference type="ARBA" id="ARBA00023136"/>
    </source>
</evidence>
<accession>A0A7K0EER4</accession>
<dbReference type="GO" id="GO:0015141">
    <property type="term" value="F:succinate transmembrane transporter activity"/>
    <property type="evidence" value="ECO:0007669"/>
    <property type="project" value="UniProtKB-ARBA"/>
</dbReference>
<sequence length="545" mass="58877">MFLKTCGGGLLGIACLSRLGVRGKNLLIQSGSCQIPLLPSCLIIYVLYCLNRNSVKLAHFSALLAGPAAFFLVLFLADLSPGHPEVTRMAAVTAWVALWWLTEATDLAVTALLPFILIPILGIADSQSVAAQYMDQTIFLFIGGVLLAFAIERWNLHQRIALSILSKLGTNPATVLAGVMGATFFISMWVSNTATVMMMLSAVMGIIIQVEKHNLSAVQKNAIARAMLLGLAYAASIGGMATLVGTATNLAFYKIYLDAYKDAHDMNFVSWFVLAFPIAVLLLTTAFLILQFSFLRQAKKVVFDRSYFVASLRQLGKMAFEEKIVFTVFVSTAYLWFGRKDIDFGSFHLTGWSHLLGTHASFITDSTVAIVMALVLFLIPSKNEKGKMLMSWEEAKKLPIGIILLLGSGFALAKGCDQSGLSTWLAQELLFLKDASPVVIIAGICVIVCVISELASNVACIQLVLPILIAIQKVTHLPPLMLMVPATLAASLGFMLPVATPPNTIVFGSGRIRAADMRNAGLVLDVAGIGIITAVSMIIRLIIWK</sequence>
<dbReference type="PROSITE" id="PS51257">
    <property type="entry name" value="PROKAR_LIPOPROTEIN"/>
    <property type="match status" value="1"/>
</dbReference>
<dbReference type="AlphaFoldDB" id="A0A7K0EER4"/>
<feature type="transmembrane region" description="Helical" evidence="6">
    <location>
        <begin position="97"/>
        <end position="124"/>
    </location>
</feature>
<evidence type="ECO:0000256" key="2">
    <source>
        <dbReference type="ARBA" id="ARBA00022448"/>
    </source>
</evidence>
<dbReference type="PANTHER" id="PTHR10283">
    <property type="entry name" value="SOLUTE CARRIER FAMILY 13 MEMBER"/>
    <property type="match status" value="1"/>
</dbReference>
<dbReference type="OrthoDB" id="9766267at2"/>
<organism evidence="7 8">
    <name type="scientific">Larkinella terrae</name>
    <dbReference type="NCBI Taxonomy" id="2025311"/>
    <lineage>
        <taxon>Bacteria</taxon>
        <taxon>Pseudomonadati</taxon>
        <taxon>Bacteroidota</taxon>
        <taxon>Cytophagia</taxon>
        <taxon>Cytophagales</taxon>
        <taxon>Spirosomataceae</taxon>
        <taxon>Larkinella</taxon>
    </lineage>
</organism>
<dbReference type="PANTHER" id="PTHR10283:SF82">
    <property type="entry name" value="SOLUTE CARRIER FAMILY 13 MEMBER 2"/>
    <property type="match status" value="1"/>
</dbReference>
<evidence type="ECO:0000313" key="7">
    <source>
        <dbReference type="EMBL" id="MRS60307.1"/>
    </source>
</evidence>
<dbReference type="Pfam" id="PF00939">
    <property type="entry name" value="Na_sulph_symp"/>
    <property type="match status" value="1"/>
</dbReference>
<gene>
    <name evidence="7" type="ORF">GJJ30_03310</name>
</gene>
<dbReference type="NCBIfam" id="TIGR00785">
    <property type="entry name" value="dass"/>
    <property type="match status" value="1"/>
</dbReference>
<feature type="transmembrane region" description="Helical" evidence="6">
    <location>
        <begin position="57"/>
        <end position="77"/>
    </location>
</feature>
<proteinExistence type="predicted"/>
<feature type="transmembrane region" description="Helical" evidence="6">
    <location>
        <begin position="398"/>
        <end position="415"/>
    </location>
</feature>
<name>A0A7K0EER4_9BACT</name>
<protein>
    <submittedName>
        <fullName evidence="7">DASS family sodium-coupled anion symporter</fullName>
    </submittedName>
</protein>
<evidence type="ECO:0000256" key="1">
    <source>
        <dbReference type="ARBA" id="ARBA00004141"/>
    </source>
</evidence>
<dbReference type="Proteomes" id="UP000441754">
    <property type="component" value="Unassembled WGS sequence"/>
</dbReference>
<dbReference type="GO" id="GO:0005886">
    <property type="term" value="C:plasma membrane"/>
    <property type="evidence" value="ECO:0007669"/>
    <property type="project" value="TreeGrafter"/>
</dbReference>
<keyword evidence="8" id="KW-1185">Reference proteome</keyword>
<feature type="transmembrane region" description="Helical" evidence="6">
    <location>
        <begin position="435"/>
        <end position="468"/>
    </location>
</feature>
<keyword evidence="3 6" id="KW-0812">Transmembrane</keyword>
<keyword evidence="5 6" id="KW-0472">Membrane</keyword>
<dbReference type="InterPro" id="IPR001898">
    <property type="entry name" value="SLC13A/DASS"/>
</dbReference>
<reference evidence="7 8" key="1">
    <citation type="journal article" date="2018" name="Antonie Van Leeuwenhoek">
        <title>Larkinella terrae sp. nov., isolated from soil on Jeju Island, South Korea.</title>
        <authorList>
            <person name="Ten L.N."/>
            <person name="Jeon J."/>
            <person name="Park S.J."/>
            <person name="Park S."/>
            <person name="Lee S.Y."/>
            <person name="Kim M.K."/>
            <person name="Jung H.Y."/>
        </authorList>
    </citation>
    <scope>NUCLEOTIDE SEQUENCE [LARGE SCALE GENOMIC DNA]</scope>
    <source>
        <strain evidence="7 8">KCTC 52001</strain>
    </source>
</reference>
<evidence type="ECO:0000256" key="6">
    <source>
        <dbReference type="SAM" id="Phobius"/>
    </source>
</evidence>
<feature type="transmembrane region" description="Helical" evidence="6">
    <location>
        <begin position="320"/>
        <end position="337"/>
    </location>
</feature>
<feature type="transmembrane region" description="Helical" evidence="6">
    <location>
        <begin position="357"/>
        <end position="378"/>
    </location>
</feature>
<dbReference type="EMBL" id="WJXZ01000001">
    <property type="protein sequence ID" value="MRS60307.1"/>
    <property type="molecule type" value="Genomic_DNA"/>
</dbReference>
<evidence type="ECO:0000313" key="8">
    <source>
        <dbReference type="Proteomes" id="UP000441754"/>
    </source>
</evidence>
<feature type="transmembrane region" description="Helical" evidence="6">
    <location>
        <begin position="480"/>
        <end position="500"/>
    </location>
</feature>
<dbReference type="PROSITE" id="PS01271">
    <property type="entry name" value="NA_SULFATE"/>
    <property type="match status" value="1"/>
</dbReference>